<evidence type="ECO:0000313" key="1">
    <source>
        <dbReference type="EMBL" id="CAH1219890.1"/>
    </source>
</evidence>
<gene>
    <name evidence="1" type="primary">cotH_1</name>
    <name evidence="1" type="ORF">PAECIP111891_04995</name>
</gene>
<name>A0ABM9CP67_9BACL</name>
<dbReference type="PANTHER" id="PTHR40050">
    <property type="entry name" value="INNER SPORE COAT PROTEIN H"/>
    <property type="match status" value="1"/>
</dbReference>
<dbReference type="EMBL" id="CAKMMW010000018">
    <property type="protein sequence ID" value="CAH1219890.1"/>
    <property type="molecule type" value="Genomic_DNA"/>
</dbReference>
<dbReference type="PANTHER" id="PTHR40050:SF1">
    <property type="entry name" value="INNER SPORE COAT PROTEIN H"/>
    <property type="match status" value="1"/>
</dbReference>
<keyword evidence="1" id="KW-0167">Capsid protein</keyword>
<proteinExistence type="predicted"/>
<reference evidence="1" key="1">
    <citation type="submission" date="2022-01" db="EMBL/GenBank/DDBJ databases">
        <authorList>
            <person name="Criscuolo A."/>
        </authorList>
    </citation>
    <scope>NUCLEOTIDE SEQUENCE</scope>
    <source>
        <strain evidence="1">CIP111891</strain>
    </source>
</reference>
<comment type="caution">
    <text evidence="1">The sequence shown here is derived from an EMBL/GenBank/DDBJ whole genome shotgun (WGS) entry which is preliminary data.</text>
</comment>
<accession>A0ABM9CP67</accession>
<organism evidence="1 2">
    <name type="scientific">Paenibacillus allorhizoplanae</name>
    <dbReference type="NCBI Taxonomy" id="2905648"/>
    <lineage>
        <taxon>Bacteria</taxon>
        <taxon>Bacillati</taxon>
        <taxon>Bacillota</taxon>
        <taxon>Bacilli</taxon>
        <taxon>Bacillales</taxon>
        <taxon>Paenibacillaceae</taxon>
        <taxon>Paenibacillus</taxon>
    </lineage>
</organism>
<dbReference type="Pfam" id="PF08757">
    <property type="entry name" value="CotH"/>
    <property type="match status" value="1"/>
</dbReference>
<protein>
    <submittedName>
        <fullName evidence="1">Inner spore coat protein H</fullName>
    </submittedName>
</protein>
<dbReference type="Proteomes" id="UP000838821">
    <property type="component" value="Unassembled WGS sequence"/>
</dbReference>
<evidence type="ECO:0000313" key="2">
    <source>
        <dbReference type="Proteomes" id="UP000838821"/>
    </source>
</evidence>
<sequence>MSINDHLSIPHFHITAIPEQLEKLNKNIYLELWIPAVLRLDQDEYQIKLAYRGSHTRKFPKKSFQVKFISPTDYKGEREFHLNAEYADPSLIRNKLSFDFFNRIGTLSPQSYHVLLSINEQFAGIYLKLESVDNRFLQTRELPDGPIYYAINSNANFSLLNPKTSEVKDSLEEGYMRKCGTAADDADLRTFIYKINTTPVAQFEAAIEKLLDVDSYLRWLAGAVCTQNFDGFIHNYALYRNRETERFTIIPWDYDATWGRNVNGRLLKHTYLPIEGFNSLTARILDVSSFRLSYCSLLHAIFREHFTEIALEPEIISLQQLLHPFIHLDPNKRDGEGIFLSERGFILSFIEKRRTFLMESIELFQAHKK</sequence>
<keyword evidence="1" id="KW-0946">Virion</keyword>
<dbReference type="InterPro" id="IPR014867">
    <property type="entry name" value="Spore_coat_CotH_CotH2/3/7"/>
</dbReference>
<dbReference type="RefSeq" id="WP_236291115.1">
    <property type="nucleotide sequence ID" value="NZ_CAKMMW010000018.1"/>
</dbReference>
<keyword evidence="2" id="KW-1185">Reference proteome</keyword>